<dbReference type="InterPro" id="IPR057259">
    <property type="entry name" value="Ribosomal_L19e"/>
</dbReference>
<dbReference type="Gene3D" id="1.20.5.560">
    <property type="entry name" value="Single Heli x bin"/>
    <property type="match status" value="1"/>
</dbReference>
<comment type="caution">
    <text evidence="8">The sequence shown here is derived from an EMBL/GenBank/DDBJ whole genome shotgun (WGS) entry which is preliminary data.</text>
</comment>
<dbReference type="CDD" id="cd00481">
    <property type="entry name" value="Ribosomal_L19e"/>
    <property type="match status" value="1"/>
</dbReference>
<comment type="function">
    <text evidence="5">Binds to the 23S rRNA.</text>
</comment>
<dbReference type="PROSITE" id="PS00526">
    <property type="entry name" value="RIBOSOMAL_L19E"/>
    <property type="match status" value="1"/>
</dbReference>
<dbReference type="EMBL" id="SNYS01000006">
    <property type="protein sequence ID" value="TDQ70283.1"/>
    <property type="molecule type" value="Genomic_DNA"/>
</dbReference>
<reference evidence="8 9" key="1">
    <citation type="submission" date="2019-03" db="EMBL/GenBank/DDBJ databases">
        <title>Genomic Encyclopedia of Type Strains, Phase IV (KMG-IV): sequencing the most valuable type-strain genomes for metagenomic binning, comparative biology and taxonomic classification.</title>
        <authorList>
            <person name="Goeker M."/>
        </authorList>
    </citation>
    <scope>NUCLEOTIDE SEQUENCE [LARGE SCALE GENOMIC DNA]</scope>
    <source>
        <strain evidence="8 9">DSM 13328</strain>
    </source>
</reference>
<evidence type="ECO:0000256" key="4">
    <source>
        <dbReference type="ARBA" id="ARBA00023274"/>
    </source>
</evidence>
<dbReference type="SUPFAM" id="SSF48140">
    <property type="entry name" value="Ribosomal protein L19 (L19e)"/>
    <property type="match status" value="1"/>
</dbReference>
<name>A0A484F7I7_9EURY</name>
<evidence type="ECO:0000313" key="8">
    <source>
        <dbReference type="EMBL" id="TDQ70283.1"/>
    </source>
</evidence>
<proteinExistence type="inferred from homology"/>
<evidence type="ECO:0000259" key="7">
    <source>
        <dbReference type="SMART" id="SM01416"/>
    </source>
</evidence>
<dbReference type="InterPro" id="IPR015973">
    <property type="entry name" value="Ribosomal_eL19_dom2"/>
</dbReference>
<dbReference type="RefSeq" id="WP_133517086.1">
    <property type="nucleotide sequence ID" value="NZ_JAHDUW010000006.1"/>
</dbReference>
<evidence type="ECO:0000313" key="9">
    <source>
        <dbReference type="Proteomes" id="UP000294855"/>
    </source>
</evidence>
<dbReference type="Gene3D" id="1.10.1200.60">
    <property type="match status" value="1"/>
</dbReference>
<dbReference type="InterPro" id="IPR015972">
    <property type="entry name" value="Ribosomal_eL19_dom1"/>
</dbReference>
<dbReference type="Proteomes" id="UP000294855">
    <property type="component" value="Unassembled WGS sequence"/>
</dbReference>
<dbReference type="InterPro" id="IPR035970">
    <property type="entry name" value="60S_ribosomal_eL19_sf"/>
</dbReference>
<evidence type="ECO:0000256" key="5">
    <source>
        <dbReference type="HAMAP-Rule" id="MF_01475"/>
    </source>
</evidence>
<keyword evidence="5" id="KW-0699">rRNA-binding</keyword>
<dbReference type="InterPro" id="IPR023638">
    <property type="entry name" value="Ribosomal_eL19_CS"/>
</dbReference>
<dbReference type="OrthoDB" id="11624at2157"/>
<dbReference type="GO" id="GO:0003735">
    <property type="term" value="F:structural constituent of ribosome"/>
    <property type="evidence" value="ECO:0007669"/>
    <property type="project" value="InterPro"/>
</dbReference>
<evidence type="ECO:0000256" key="6">
    <source>
        <dbReference type="RuleBase" id="RU000574"/>
    </source>
</evidence>
<evidence type="ECO:0000256" key="2">
    <source>
        <dbReference type="ARBA" id="ARBA00011838"/>
    </source>
</evidence>
<evidence type="ECO:0000256" key="3">
    <source>
        <dbReference type="ARBA" id="ARBA00022980"/>
    </source>
</evidence>
<dbReference type="AlphaFoldDB" id="A0A484F7I7"/>
<dbReference type="GO" id="GO:0006412">
    <property type="term" value="P:translation"/>
    <property type="evidence" value="ECO:0007669"/>
    <property type="project" value="UniProtKB-UniRule"/>
</dbReference>
<dbReference type="InterPro" id="IPR057260">
    <property type="entry name" value="Ribosomal_L19e_C"/>
</dbReference>
<dbReference type="NCBIfam" id="NF006343">
    <property type="entry name" value="PRK08570.1"/>
    <property type="match status" value="1"/>
</dbReference>
<dbReference type="GO" id="GO:0070180">
    <property type="term" value="F:large ribosomal subunit rRNA binding"/>
    <property type="evidence" value="ECO:0007669"/>
    <property type="project" value="UniProtKB-UniRule"/>
</dbReference>
<evidence type="ECO:0000256" key="1">
    <source>
        <dbReference type="ARBA" id="ARBA00011082"/>
    </source>
</evidence>
<keyword evidence="9" id="KW-1185">Reference proteome</keyword>
<organism evidence="8 9">
    <name type="scientific">Methanimicrococcus blatticola</name>
    <dbReference type="NCBI Taxonomy" id="91560"/>
    <lineage>
        <taxon>Archaea</taxon>
        <taxon>Methanobacteriati</taxon>
        <taxon>Methanobacteriota</taxon>
        <taxon>Stenosarchaea group</taxon>
        <taxon>Methanomicrobia</taxon>
        <taxon>Methanosarcinales</taxon>
        <taxon>Methanosarcinaceae</taxon>
        <taxon>Methanimicrococcus</taxon>
    </lineage>
</organism>
<feature type="domain" description="Large ribosomal subunit protein eL19" evidence="7">
    <location>
        <begin position="3"/>
        <end position="146"/>
    </location>
</feature>
<dbReference type="GO" id="GO:0022625">
    <property type="term" value="C:cytosolic large ribosomal subunit"/>
    <property type="evidence" value="ECO:0007669"/>
    <property type="project" value="InterPro"/>
</dbReference>
<gene>
    <name evidence="5" type="primary">rpl19e</name>
    <name evidence="8" type="ORF">C7391_0625</name>
</gene>
<dbReference type="HAMAP" id="MF_01475">
    <property type="entry name" value="Ribosomal_eL19"/>
    <property type="match status" value="1"/>
</dbReference>
<dbReference type="Pfam" id="PF01280">
    <property type="entry name" value="Ribosomal_L19e"/>
    <property type="match status" value="1"/>
</dbReference>
<dbReference type="Gene3D" id="1.10.1650.10">
    <property type="match status" value="1"/>
</dbReference>
<comment type="subunit">
    <text evidence="2 5">Part of the 50S ribosomal subunit.</text>
</comment>
<dbReference type="InterPro" id="IPR015974">
    <property type="entry name" value="Ribosomal_eL19_dom3"/>
</dbReference>
<accession>A0A484F7I7</accession>
<sequence length="146" mass="16796">MANLKNQRRMASQVLDCGLDRVWLDPAKMDEIAQAITREDIRGLIAEGTIKAKKVKGVSRGRARLVAEKRKYGHRKGPGSRKGKKGARTYSKGLWMKKIRALRRRLKEMRADESIDRTTYCKFYRKAKGGEFRNVAHLEAHLKVEE</sequence>
<keyword evidence="4 5" id="KW-0687">Ribonucleoprotein</keyword>
<keyword evidence="5" id="KW-0694">RNA-binding</keyword>
<comment type="similarity">
    <text evidence="1 5 6">Belongs to the eukaryotic ribosomal protein eL19 family.</text>
</comment>
<dbReference type="Pfam" id="PF25476">
    <property type="entry name" value="Ribosomal_L19e_C"/>
    <property type="match status" value="1"/>
</dbReference>
<keyword evidence="3 5" id="KW-0689">Ribosomal protein</keyword>
<dbReference type="InterPro" id="IPR039547">
    <property type="entry name" value="Ribosomal_eL19"/>
</dbReference>
<protein>
    <recommendedName>
        <fullName evidence="5">Large ribosomal subunit protein eL19</fullName>
    </recommendedName>
</protein>
<dbReference type="PANTHER" id="PTHR10722">
    <property type="entry name" value="60S RIBOSOMAL PROTEIN L19"/>
    <property type="match status" value="1"/>
</dbReference>
<dbReference type="FunFam" id="1.10.1650.10:FF:000001">
    <property type="entry name" value="Ribosomal protein L19"/>
    <property type="match status" value="1"/>
</dbReference>
<dbReference type="InterPro" id="IPR000196">
    <property type="entry name" value="Ribosomal_eL19_dom"/>
</dbReference>
<dbReference type="SMART" id="SM01416">
    <property type="entry name" value="Ribosomal_L19e"/>
    <property type="match status" value="1"/>
</dbReference>